<dbReference type="AlphaFoldDB" id="A0A497Y704"/>
<comment type="caution">
    <text evidence="1">The sequence shown here is derived from an EMBL/GenBank/DDBJ whole genome shotgun (WGS) entry which is preliminary data.</text>
</comment>
<evidence type="ECO:0000313" key="2">
    <source>
        <dbReference type="Proteomes" id="UP000273898"/>
    </source>
</evidence>
<gene>
    <name evidence="1" type="ORF">BCL90_2691</name>
</gene>
<sequence length="43" mass="5091">MPEVLQKINVYFYVPIRFFFQFVLSHADIQPKSTTTYLHAGSR</sequence>
<dbReference type="Proteomes" id="UP000273898">
    <property type="component" value="Unassembled WGS sequence"/>
</dbReference>
<evidence type="ECO:0000313" key="1">
    <source>
        <dbReference type="EMBL" id="RLJ77595.1"/>
    </source>
</evidence>
<proteinExistence type="predicted"/>
<name>A0A497Y704_9SPHI</name>
<accession>A0A497Y704</accession>
<dbReference type="EMBL" id="RCCK01000011">
    <property type="protein sequence ID" value="RLJ77595.1"/>
    <property type="molecule type" value="Genomic_DNA"/>
</dbReference>
<reference evidence="1 2" key="1">
    <citation type="submission" date="2018-10" db="EMBL/GenBank/DDBJ databases">
        <title>Genomic Encyclopedia of Archaeal and Bacterial Type Strains, Phase II (KMG-II): from individual species to whole genera.</title>
        <authorList>
            <person name="Goeker M."/>
        </authorList>
    </citation>
    <scope>NUCLEOTIDE SEQUENCE [LARGE SCALE GENOMIC DNA]</scope>
    <source>
        <strain evidence="1 2">DSM 19624</strain>
    </source>
</reference>
<protein>
    <submittedName>
        <fullName evidence="1">Uncharacterized protein</fullName>
    </submittedName>
</protein>
<organism evidence="1 2">
    <name type="scientific">Pedobacter alluvionis</name>
    <dbReference type="NCBI Taxonomy" id="475253"/>
    <lineage>
        <taxon>Bacteria</taxon>
        <taxon>Pseudomonadati</taxon>
        <taxon>Bacteroidota</taxon>
        <taxon>Sphingobacteriia</taxon>
        <taxon>Sphingobacteriales</taxon>
        <taxon>Sphingobacteriaceae</taxon>
        <taxon>Pedobacter</taxon>
    </lineage>
</organism>